<name>A0A2J6R5A8_HYAVF</name>
<dbReference type="AlphaFoldDB" id="A0A2J6R5A8"/>
<proteinExistence type="predicted"/>
<accession>A0A2J6R5A8</accession>
<gene>
    <name evidence="2" type="ORF">L207DRAFT_517716</name>
</gene>
<feature type="transmembrane region" description="Helical" evidence="1">
    <location>
        <begin position="21"/>
        <end position="41"/>
    </location>
</feature>
<dbReference type="EMBL" id="KZ613955">
    <property type="protein sequence ID" value="PMD33675.1"/>
    <property type="molecule type" value="Genomic_DNA"/>
</dbReference>
<organism evidence="2 3">
    <name type="scientific">Hyaloscypha variabilis (strain UAMH 11265 / GT02V1 / F)</name>
    <name type="common">Meliniomyces variabilis</name>
    <dbReference type="NCBI Taxonomy" id="1149755"/>
    <lineage>
        <taxon>Eukaryota</taxon>
        <taxon>Fungi</taxon>
        <taxon>Dikarya</taxon>
        <taxon>Ascomycota</taxon>
        <taxon>Pezizomycotina</taxon>
        <taxon>Leotiomycetes</taxon>
        <taxon>Helotiales</taxon>
        <taxon>Hyaloscyphaceae</taxon>
        <taxon>Hyaloscypha</taxon>
        <taxon>Hyaloscypha variabilis</taxon>
    </lineage>
</organism>
<keyword evidence="1" id="KW-1133">Transmembrane helix</keyword>
<sequence>MNYSVARTLSEKQAARTRQTAHIFIGIQIWAWSIVMVSFNVREIRIPGCASLANHLYPTVALAGNSATRH</sequence>
<keyword evidence="3" id="KW-1185">Reference proteome</keyword>
<dbReference type="Proteomes" id="UP000235786">
    <property type="component" value="Unassembled WGS sequence"/>
</dbReference>
<keyword evidence="1" id="KW-0812">Transmembrane</keyword>
<reference evidence="2 3" key="1">
    <citation type="submission" date="2016-04" db="EMBL/GenBank/DDBJ databases">
        <title>A degradative enzymes factory behind the ericoid mycorrhizal symbiosis.</title>
        <authorList>
            <consortium name="DOE Joint Genome Institute"/>
            <person name="Martino E."/>
            <person name="Morin E."/>
            <person name="Grelet G."/>
            <person name="Kuo A."/>
            <person name="Kohler A."/>
            <person name="Daghino S."/>
            <person name="Barry K."/>
            <person name="Choi C."/>
            <person name="Cichocki N."/>
            <person name="Clum A."/>
            <person name="Copeland A."/>
            <person name="Hainaut M."/>
            <person name="Haridas S."/>
            <person name="Labutti K."/>
            <person name="Lindquist E."/>
            <person name="Lipzen A."/>
            <person name="Khouja H.-R."/>
            <person name="Murat C."/>
            <person name="Ohm R."/>
            <person name="Olson A."/>
            <person name="Spatafora J."/>
            <person name="Veneault-Fourrey C."/>
            <person name="Henrissat B."/>
            <person name="Grigoriev I."/>
            <person name="Martin F."/>
            <person name="Perotto S."/>
        </authorList>
    </citation>
    <scope>NUCLEOTIDE SEQUENCE [LARGE SCALE GENOMIC DNA]</scope>
    <source>
        <strain evidence="2 3">F</strain>
    </source>
</reference>
<evidence type="ECO:0000313" key="3">
    <source>
        <dbReference type="Proteomes" id="UP000235786"/>
    </source>
</evidence>
<protein>
    <submittedName>
        <fullName evidence="2">Uncharacterized protein</fullName>
    </submittedName>
</protein>
<evidence type="ECO:0000256" key="1">
    <source>
        <dbReference type="SAM" id="Phobius"/>
    </source>
</evidence>
<keyword evidence="1" id="KW-0472">Membrane</keyword>
<evidence type="ECO:0000313" key="2">
    <source>
        <dbReference type="EMBL" id="PMD33675.1"/>
    </source>
</evidence>